<keyword evidence="1" id="KW-0732">Signal</keyword>
<gene>
    <name evidence="5" type="ORF">BEH84_01484</name>
</gene>
<dbReference type="RefSeq" id="WP_173794386.1">
    <property type="nucleotide sequence ID" value="NZ_JBKXXQ010000003.1"/>
</dbReference>
<feature type="domain" description="DUF8194" evidence="3">
    <location>
        <begin position="257"/>
        <end position="345"/>
    </location>
</feature>
<feature type="chain" id="PRO_5009123257" evidence="1">
    <location>
        <begin position="28"/>
        <end position="583"/>
    </location>
</feature>
<dbReference type="PATRIC" id="fig|1432052.3.peg.1625"/>
<dbReference type="Pfam" id="PF26613">
    <property type="entry name" value="DUF8193"/>
    <property type="match status" value="1"/>
</dbReference>
<accession>A0A1E3AYI2</accession>
<evidence type="ECO:0000313" key="6">
    <source>
        <dbReference type="Proteomes" id="UP000095003"/>
    </source>
</evidence>
<feature type="domain" description="DUF8193" evidence="2">
    <location>
        <begin position="28"/>
        <end position="244"/>
    </location>
</feature>
<feature type="signal peptide" evidence="1">
    <location>
        <begin position="1"/>
        <end position="27"/>
    </location>
</feature>
<dbReference type="InterPro" id="IPR058506">
    <property type="entry name" value="DUF8193"/>
</dbReference>
<evidence type="ECO:0000259" key="4">
    <source>
        <dbReference type="Pfam" id="PF26615"/>
    </source>
</evidence>
<dbReference type="EMBL" id="MCGI01000001">
    <property type="protein sequence ID" value="ODM13765.1"/>
    <property type="molecule type" value="Genomic_DNA"/>
</dbReference>
<evidence type="ECO:0000259" key="3">
    <source>
        <dbReference type="Pfam" id="PF26614"/>
    </source>
</evidence>
<evidence type="ECO:0000259" key="2">
    <source>
        <dbReference type="Pfam" id="PF26613"/>
    </source>
</evidence>
<protein>
    <submittedName>
        <fullName evidence="5">Uncharacterized protein</fullName>
    </submittedName>
</protein>
<dbReference type="AlphaFoldDB" id="A0A1E3AYI2"/>
<organism evidence="5 6">
    <name type="scientific">Eisenbergiella tayi</name>
    <dbReference type="NCBI Taxonomy" id="1432052"/>
    <lineage>
        <taxon>Bacteria</taxon>
        <taxon>Bacillati</taxon>
        <taxon>Bacillota</taxon>
        <taxon>Clostridia</taxon>
        <taxon>Lachnospirales</taxon>
        <taxon>Lachnospiraceae</taxon>
        <taxon>Eisenbergiella</taxon>
    </lineage>
</organism>
<dbReference type="InterPro" id="IPR058508">
    <property type="entry name" value="DUF8195"/>
</dbReference>
<proteinExistence type="predicted"/>
<dbReference type="Pfam" id="PF26615">
    <property type="entry name" value="DUF8195"/>
    <property type="match status" value="1"/>
</dbReference>
<sequence length="583" mass="64050">MKKPIKHIFPLLFFLFLLFSTCFTAMAEGSGNIDGGSGGMGQGTETDVWHKQDGVRVTVVTTDGSIVSVPFDLSNSNIADNTIHFGKVSKLQYSSGTSLSPDGSYSCSKPGIALPRIISGSYSKASIETIRRYFCSEYIAQLVASKTGLAYADFISGNYKLVVEPIAYFTHNGKNYAMTATEAALYNQMSGGTLRRKLPSLTHQNLPLSLFLETPDLGYPAWNGTISGKVSDSDILSALGIGIVSYKGTEDPEPEASDYTYRVDTDVITSITLTSGKDITPDKPASVTFHINGQTYLVKDIVMPAGGSQVVWTKWHTPSAPSTLTITASVSGASTGQTSFTANIISLDENIPPDPMATDTNPRFSLPDLPSNPQKTSADWSVWNARWQPDWKWESSWEWIGGDHNSGCPENCTSSHGHWEDNGRWVDYGKYIYESTSYYASLTGSMEIHPDDTVPTASGDTMKSGYGIKQSAQALVTVNAPASHYTPAQTAVSYFPEFSYKNYWRLLTCSKGLSASFDFQPNEFSTYQRKVHFTPLWYPDGSAYTVYTYILDIWTPAGMLSLNLNDNVQIQGSLYDDWYSKRE</sequence>
<dbReference type="InterPro" id="IPR058507">
    <property type="entry name" value="DUF8194"/>
</dbReference>
<evidence type="ECO:0000256" key="1">
    <source>
        <dbReference type="SAM" id="SignalP"/>
    </source>
</evidence>
<name>A0A1E3AYI2_9FIRM</name>
<comment type="caution">
    <text evidence="5">The sequence shown here is derived from an EMBL/GenBank/DDBJ whole genome shotgun (WGS) entry which is preliminary data.</text>
</comment>
<dbReference type="Pfam" id="PF26614">
    <property type="entry name" value="DUF8194"/>
    <property type="match status" value="1"/>
</dbReference>
<reference evidence="5 6" key="1">
    <citation type="submission" date="2016-07" db="EMBL/GenBank/DDBJ databases">
        <title>Characterization of isolates of Eisenbergiella tayi derived from blood cultures, using whole genome sequencing.</title>
        <authorList>
            <person name="Burdz T."/>
            <person name="Wiebe D."/>
            <person name="Huynh C."/>
            <person name="Bernard K."/>
        </authorList>
    </citation>
    <scope>NUCLEOTIDE SEQUENCE [LARGE SCALE GENOMIC DNA]</scope>
    <source>
        <strain evidence="5 6">NML 120489</strain>
    </source>
</reference>
<dbReference type="Proteomes" id="UP000095003">
    <property type="component" value="Unassembled WGS sequence"/>
</dbReference>
<evidence type="ECO:0000313" key="5">
    <source>
        <dbReference type="EMBL" id="ODM13765.1"/>
    </source>
</evidence>
<feature type="domain" description="DUF8195" evidence="4">
    <location>
        <begin position="350"/>
        <end position="578"/>
    </location>
</feature>